<reference evidence="17" key="1">
    <citation type="submission" date="2021-04" db="EMBL/GenBank/DDBJ databases">
        <title>Pseudaminobacter soli sp. nov., isolated from paddy soil contaminated by heavy metals.</title>
        <authorList>
            <person name="Zhang K."/>
        </authorList>
    </citation>
    <scope>NUCLEOTIDE SEQUENCE</scope>
    <source>
        <strain evidence="17">19-2017</strain>
    </source>
</reference>
<evidence type="ECO:0000256" key="8">
    <source>
        <dbReference type="ARBA" id="ARBA00022777"/>
    </source>
</evidence>
<dbReference type="PANTHER" id="PTHR11817">
    <property type="entry name" value="PYRUVATE KINASE"/>
    <property type="match status" value="1"/>
</dbReference>
<evidence type="ECO:0000313" key="17">
    <source>
        <dbReference type="EMBL" id="MBS3649999.1"/>
    </source>
</evidence>
<dbReference type="InterPro" id="IPR015793">
    <property type="entry name" value="Pyrv_Knase_brl"/>
</dbReference>
<dbReference type="Gene3D" id="3.20.20.60">
    <property type="entry name" value="Phosphoenolpyruvate-binding domains"/>
    <property type="match status" value="1"/>
</dbReference>
<evidence type="ECO:0000256" key="13">
    <source>
        <dbReference type="NCBIfam" id="TIGR01064"/>
    </source>
</evidence>
<keyword evidence="11 14" id="KW-0324">Glycolysis</keyword>
<keyword evidence="12 17" id="KW-0670">Pyruvate</keyword>
<dbReference type="PROSITE" id="PS00110">
    <property type="entry name" value="PYRUVATE_KINASE"/>
    <property type="match status" value="1"/>
</dbReference>
<dbReference type="InterPro" id="IPR040442">
    <property type="entry name" value="Pyrv_kinase-like_dom_sf"/>
</dbReference>
<dbReference type="GO" id="GO:0004743">
    <property type="term" value="F:pyruvate kinase activity"/>
    <property type="evidence" value="ECO:0007669"/>
    <property type="project" value="UniProtKB-UniRule"/>
</dbReference>
<evidence type="ECO:0000313" key="18">
    <source>
        <dbReference type="Proteomes" id="UP000680348"/>
    </source>
</evidence>
<dbReference type="AlphaFoldDB" id="A0A942I3I5"/>
<feature type="domain" description="Pyruvate kinase barrel" evidence="15">
    <location>
        <begin position="5"/>
        <end position="322"/>
    </location>
</feature>
<sequence>MRRSRKVKILATIGPASSSEEMIRKLFEAGADVFRINMSHTDHSLMRTLVERIRSVEETVRRPIGILADLQGPKLRVGKFADGKVALSVGQTFTLDGNPAPGDAHRVYLPHPEILQSVQEGHRLLIDDGKLELKAVRCDGKSIEAVVVAGDKISDKKGVSLPDTELPVGALTEKDRADLDAVLDAGVDWIALSFIQRPEDLAEARKIARGRALLMSKIEKPQAVARLPEIIELSDALMVARGDLGVEMPLERVPGIQKQITRAARRAGKPVVVATQMLESMITAPVPTRAEVSDVSIAVFEGADAVMLSAESAAGAYPVEAVSMMNRIAEQVEQDPLYSGIINSQRSEPEATGADAISLAARQIAETLNLSAIVSYTASGTTGLRAARERPRVPIIALSPVLQTARRLSLLWGTHCVVTPDAIDLDDMVLRACRIARAEGFGSPGDRIIITAGVPLRTPGSTNMLRIAYLGSEA</sequence>
<dbReference type="InterPro" id="IPR015806">
    <property type="entry name" value="Pyrv_Knase_insert_dom_sf"/>
</dbReference>
<evidence type="ECO:0000259" key="15">
    <source>
        <dbReference type="Pfam" id="PF00224"/>
    </source>
</evidence>
<comment type="cofactor">
    <cofactor evidence="1">
        <name>K(+)</name>
        <dbReference type="ChEBI" id="CHEBI:29103"/>
    </cofactor>
</comment>
<dbReference type="SUPFAM" id="SSF50800">
    <property type="entry name" value="PK beta-barrel domain-like"/>
    <property type="match status" value="1"/>
</dbReference>
<dbReference type="NCBIfam" id="NF004886">
    <property type="entry name" value="PRK06247.1"/>
    <property type="match status" value="1"/>
</dbReference>
<dbReference type="NCBIfam" id="NF004978">
    <property type="entry name" value="PRK06354.1"/>
    <property type="match status" value="1"/>
</dbReference>
<dbReference type="SUPFAM" id="SSF51621">
    <property type="entry name" value="Phosphoenolpyruvate/pyruvate domain"/>
    <property type="match status" value="1"/>
</dbReference>
<evidence type="ECO:0000256" key="6">
    <source>
        <dbReference type="ARBA" id="ARBA00022723"/>
    </source>
</evidence>
<dbReference type="NCBIfam" id="TIGR01064">
    <property type="entry name" value="pyruv_kin"/>
    <property type="match status" value="1"/>
</dbReference>
<dbReference type="InterPro" id="IPR036918">
    <property type="entry name" value="Pyrv_Knase_C_sf"/>
</dbReference>
<dbReference type="Gene3D" id="3.40.1380.20">
    <property type="entry name" value="Pyruvate kinase, C-terminal domain"/>
    <property type="match status" value="1"/>
</dbReference>
<keyword evidence="8 14" id="KW-0418">Kinase</keyword>
<proteinExistence type="inferred from homology"/>
<name>A0A942I3I5_9HYPH</name>
<organism evidence="17 18">
    <name type="scientific">Pseudaminobacter soli</name>
    <name type="common">ex Zhang et al. 2022</name>
    <dbReference type="NCBI Taxonomy" id="2831468"/>
    <lineage>
        <taxon>Bacteria</taxon>
        <taxon>Pseudomonadati</taxon>
        <taxon>Pseudomonadota</taxon>
        <taxon>Alphaproteobacteria</taxon>
        <taxon>Hyphomicrobiales</taxon>
        <taxon>Phyllobacteriaceae</taxon>
        <taxon>Pseudaminobacter</taxon>
    </lineage>
</organism>
<comment type="catalytic activity">
    <reaction evidence="14">
        <text>pyruvate + ATP = phosphoenolpyruvate + ADP + H(+)</text>
        <dbReference type="Rhea" id="RHEA:18157"/>
        <dbReference type="ChEBI" id="CHEBI:15361"/>
        <dbReference type="ChEBI" id="CHEBI:15378"/>
        <dbReference type="ChEBI" id="CHEBI:30616"/>
        <dbReference type="ChEBI" id="CHEBI:58702"/>
        <dbReference type="ChEBI" id="CHEBI:456216"/>
        <dbReference type="EC" id="2.7.1.40"/>
    </reaction>
</comment>
<evidence type="ECO:0000256" key="14">
    <source>
        <dbReference type="RuleBase" id="RU000504"/>
    </source>
</evidence>
<feature type="domain" description="Pyruvate kinase C-terminal" evidence="16">
    <location>
        <begin position="355"/>
        <end position="467"/>
    </location>
</feature>
<keyword evidence="10 14" id="KW-0460">Magnesium</keyword>
<dbReference type="InterPro" id="IPR011037">
    <property type="entry name" value="Pyrv_Knase-like_insert_dom_sf"/>
</dbReference>
<dbReference type="Gene3D" id="2.40.33.10">
    <property type="entry name" value="PK beta-barrel domain-like"/>
    <property type="match status" value="1"/>
</dbReference>
<keyword evidence="18" id="KW-1185">Reference proteome</keyword>
<keyword evidence="6" id="KW-0479">Metal-binding</keyword>
<evidence type="ECO:0000256" key="11">
    <source>
        <dbReference type="ARBA" id="ARBA00023152"/>
    </source>
</evidence>
<keyword evidence="5 14" id="KW-0808">Transferase</keyword>
<dbReference type="InterPro" id="IPR015795">
    <property type="entry name" value="Pyrv_Knase_C"/>
</dbReference>
<comment type="pathway">
    <text evidence="2 14">Carbohydrate degradation; glycolysis; pyruvate from D-glyceraldehyde 3-phosphate: step 5/5.</text>
</comment>
<dbReference type="GO" id="GO:0000287">
    <property type="term" value="F:magnesium ion binding"/>
    <property type="evidence" value="ECO:0007669"/>
    <property type="project" value="UniProtKB-UniRule"/>
</dbReference>
<accession>A0A942I3I5</accession>
<dbReference type="Pfam" id="PF02887">
    <property type="entry name" value="PK_C"/>
    <property type="match status" value="1"/>
</dbReference>
<evidence type="ECO:0000256" key="2">
    <source>
        <dbReference type="ARBA" id="ARBA00004997"/>
    </source>
</evidence>
<dbReference type="PRINTS" id="PR01050">
    <property type="entry name" value="PYRUVTKNASE"/>
</dbReference>
<dbReference type="GO" id="GO:0016301">
    <property type="term" value="F:kinase activity"/>
    <property type="evidence" value="ECO:0007669"/>
    <property type="project" value="UniProtKB-KW"/>
</dbReference>
<dbReference type="Proteomes" id="UP000680348">
    <property type="component" value="Unassembled WGS sequence"/>
</dbReference>
<dbReference type="EC" id="2.7.1.40" evidence="4 13"/>
<dbReference type="EMBL" id="JAGWCR010000007">
    <property type="protein sequence ID" value="MBS3649999.1"/>
    <property type="molecule type" value="Genomic_DNA"/>
</dbReference>
<keyword evidence="7" id="KW-0547">Nucleotide-binding</keyword>
<dbReference type="RefSeq" id="WP_188255538.1">
    <property type="nucleotide sequence ID" value="NZ_JABVCF010000007.1"/>
</dbReference>
<comment type="similarity">
    <text evidence="3 14">Belongs to the pyruvate kinase family.</text>
</comment>
<evidence type="ECO:0000256" key="7">
    <source>
        <dbReference type="ARBA" id="ARBA00022741"/>
    </source>
</evidence>
<gene>
    <name evidence="17" type="primary">pyk</name>
    <name evidence="17" type="ORF">KEU06_15400</name>
</gene>
<protein>
    <recommendedName>
        <fullName evidence="4 13">Pyruvate kinase</fullName>
        <ecNumber evidence="4 13">2.7.1.40</ecNumber>
    </recommendedName>
</protein>
<evidence type="ECO:0000256" key="12">
    <source>
        <dbReference type="ARBA" id="ARBA00023317"/>
    </source>
</evidence>
<evidence type="ECO:0000256" key="9">
    <source>
        <dbReference type="ARBA" id="ARBA00022840"/>
    </source>
</evidence>
<dbReference type="InterPro" id="IPR018209">
    <property type="entry name" value="Pyrv_Knase_AS"/>
</dbReference>
<evidence type="ECO:0000256" key="10">
    <source>
        <dbReference type="ARBA" id="ARBA00022842"/>
    </source>
</evidence>
<evidence type="ECO:0000256" key="3">
    <source>
        <dbReference type="ARBA" id="ARBA00008663"/>
    </source>
</evidence>
<dbReference type="NCBIfam" id="NF004491">
    <property type="entry name" value="PRK05826.1"/>
    <property type="match status" value="1"/>
</dbReference>
<dbReference type="GO" id="GO:0030955">
    <property type="term" value="F:potassium ion binding"/>
    <property type="evidence" value="ECO:0007669"/>
    <property type="project" value="UniProtKB-UniRule"/>
</dbReference>
<keyword evidence="9" id="KW-0067">ATP-binding</keyword>
<dbReference type="GO" id="GO:0005524">
    <property type="term" value="F:ATP binding"/>
    <property type="evidence" value="ECO:0007669"/>
    <property type="project" value="UniProtKB-KW"/>
</dbReference>
<evidence type="ECO:0000256" key="1">
    <source>
        <dbReference type="ARBA" id="ARBA00001958"/>
    </source>
</evidence>
<evidence type="ECO:0000259" key="16">
    <source>
        <dbReference type="Pfam" id="PF02887"/>
    </source>
</evidence>
<comment type="caution">
    <text evidence="17">The sequence shown here is derived from an EMBL/GenBank/DDBJ whole genome shotgun (WGS) entry which is preliminary data.</text>
</comment>
<evidence type="ECO:0000256" key="5">
    <source>
        <dbReference type="ARBA" id="ARBA00022679"/>
    </source>
</evidence>
<dbReference type="FunFam" id="2.40.33.10:FF:000001">
    <property type="entry name" value="Pyruvate kinase"/>
    <property type="match status" value="1"/>
</dbReference>
<dbReference type="InterPro" id="IPR001697">
    <property type="entry name" value="Pyr_Knase"/>
</dbReference>
<dbReference type="Pfam" id="PF00224">
    <property type="entry name" value="PK"/>
    <property type="match status" value="1"/>
</dbReference>
<evidence type="ECO:0000256" key="4">
    <source>
        <dbReference type="ARBA" id="ARBA00012142"/>
    </source>
</evidence>
<dbReference type="InterPro" id="IPR015813">
    <property type="entry name" value="Pyrv/PenolPyrv_kinase-like_dom"/>
</dbReference>
<dbReference type="SUPFAM" id="SSF52935">
    <property type="entry name" value="PK C-terminal domain-like"/>
    <property type="match status" value="1"/>
</dbReference>